<protein>
    <submittedName>
        <fullName evidence="2">Hemin receptor</fullName>
    </submittedName>
</protein>
<dbReference type="AlphaFoldDB" id="A0A6A7WE60"/>
<dbReference type="EMBL" id="VZAD01000097">
    <property type="protein sequence ID" value="MQP12769.1"/>
    <property type="molecule type" value="Genomic_DNA"/>
</dbReference>
<dbReference type="RefSeq" id="WP_158464334.1">
    <property type="nucleotide sequence ID" value="NZ_VZAD01000097.1"/>
</dbReference>
<dbReference type="OrthoDB" id="9765571at2"/>
<evidence type="ECO:0000313" key="2">
    <source>
        <dbReference type="EMBL" id="MQP12769.1"/>
    </source>
</evidence>
<reference evidence="2 3" key="1">
    <citation type="submission" date="2019-09" db="EMBL/GenBank/DDBJ databases">
        <title>Distinct polysaccharide growth profiles of human intestinal Prevotella copri isolates.</title>
        <authorList>
            <person name="Fehlner-Peach H."/>
            <person name="Magnabosco C."/>
            <person name="Raghavan V."/>
            <person name="Scher J.U."/>
            <person name="Tett A."/>
            <person name="Cox L.M."/>
            <person name="Gottsegen C."/>
            <person name="Watters A."/>
            <person name="Wiltshire- Gordon J.D."/>
            <person name="Segata N."/>
            <person name="Bonneau R."/>
            <person name="Littman D.R."/>
        </authorList>
    </citation>
    <scope>NUCLEOTIDE SEQUENCE [LARGE SCALE GENOMIC DNA]</scope>
    <source>
        <strain evidence="3">iAQ1173</strain>
    </source>
</reference>
<dbReference type="Gene3D" id="2.40.160.60">
    <property type="entry name" value="Outer membrane protein transport protein (OMPP1/FadL/TodX)"/>
    <property type="match status" value="1"/>
</dbReference>
<feature type="signal peptide" evidence="1">
    <location>
        <begin position="1"/>
        <end position="21"/>
    </location>
</feature>
<accession>A0A6A7WE60</accession>
<proteinExistence type="predicted"/>
<dbReference type="Proteomes" id="UP000384372">
    <property type="component" value="Unassembled WGS sequence"/>
</dbReference>
<evidence type="ECO:0000313" key="3">
    <source>
        <dbReference type="Proteomes" id="UP000384372"/>
    </source>
</evidence>
<keyword evidence="3" id="KW-1185">Reference proteome</keyword>
<feature type="chain" id="PRO_5025560132" evidence="1">
    <location>
        <begin position="22"/>
        <end position="548"/>
    </location>
</feature>
<organism evidence="2 3">
    <name type="scientific">Segatella copri</name>
    <dbReference type="NCBI Taxonomy" id="165179"/>
    <lineage>
        <taxon>Bacteria</taxon>
        <taxon>Pseudomonadati</taxon>
        <taxon>Bacteroidota</taxon>
        <taxon>Bacteroidia</taxon>
        <taxon>Bacteroidales</taxon>
        <taxon>Prevotellaceae</taxon>
        <taxon>Segatella</taxon>
    </lineage>
</organism>
<name>A0A6A7WE60_9BACT</name>
<evidence type="ECO:0000256" key="1">
    <source>
        <dbReference type="SAM" id="SignalP"/>
    </source>
</evidence>
<comment type="caution">
    <text evidence="2">The sequence shown here is derived from an EMBL/GenBank/DDBJ whole genome shotgun (WGS) entry which is preliminary data.</text>
</comment>
<gene>
    <name evidence="2" type="ORF">F7D20_12560</name>
</gene>
<keyword evidence="1" id="KW-0732">Signal</keyword>
<sequence length="548" mass="61164">MKRVKIILPALLGLMTIPAMAQETYQDAKLAETALTGTARYVGMGGAMEALGADLSTISTNPAGIGMFRKSQAALSAGVLAQSSADKNFTFDGTNAYIDGKNSKVSFDQIGFVWSMANRNQTYVNLAFNFHKSTDFMQILTATSMLNGASQSKLAANKTDYSNYIDTRYDGYIRNAGDLIWNGVDENYHKLMGKDENNLQNFYDGRSFLFGQYQHGYIGVYDFNISGSIKNRVWWGVTLGLHDVNYHSDSYYTENFVAEKEAYGESCESLKIDGTGFDVKAGVIFRPVESSPFRIGVYVNSPVFYDLTMKGTADLYLIDNNIVNDQGQYAAGHNSSYVGYDYRLNTPWKAGLSLGHTIGNYFALGATYEYAWYNHMDNRIKDGGYYDGWDYYESSSSDKPMNDHTKATLNGVSTLKLGMEYKPIPMLAVRVGYNYVSALYKEDGVRDQTLMCSYDADGNTGVNMATSTDYTNWKAINRFTLGLGFNYKKMFLDLAYQYSAQDGDFYPFMSSKNFGTKEGFTPAISNEVSATKVSNNRHQLLMTLGYKF</sequence>
<keyword evidence="2" id="KW-0675">Receptor</keyword>
<dbReference type="SUPFAM" id="SSF56935">
    <property type="entry name" value="Porins"/>
    <property type="match status" value="1"/>
</dbReference>